<dbReference type="KEGG" id="pgz:C2E15_13485"/>
<dbReference type="InterPro" id="IPR012750">
    <property type="entry name" value="ECA_WecA-rel"/>
</dbReference>
<keyword evidence="9 12" id="KW-1133">Transmembrane helix</keyword>
<dbReference type="PANTHER" id="PTHR22926:SF3">
    <property type="entry name" value="UNDECAPRENYL-PHOSPHATE ALPHA-N-ACETYLGLUCOSAMINYL 1-PHOSPHATE TRANSFERASE"/>
    <property type="match status" value="1"/>
</dbReference>
<dbReference type="AlphaFoldDB" id="A0A2L0IHE8"/>
<feature type="transmembrane region" description="Helical" evidence="12">
    <location>
        <begin position="95"/>
        <end position="113"/>
    </location>
</feature>
<keyword evidence="11 12" id="KW-0464">Manganese</keyword>
<dbReference type="GO" id="GO:0071555">
    <property type="term" value="P:cell wall organization"/>
    <property type="evidence" value="ECO:0007669"/>
    <property type="project" value="TreeGrafter"/>
</dbReference>
<evidence type="ECO:0000256" key="2">
    <source>
        <dbReference type="ARBA" id="ARBA00022475"/>
    </source>
</evidence>
<dbReference type="GO" id="GO:0005886">
    <property type="term" value="C:plasma membrane"/>
    <property type="evidence" value="ECO:0007669"/>
    <property type="project" value="UniProtKB-SubCell"/>
</dbReference>
<evidence type="ECO:0000256" key="4">
    <source>
        <dbReference type="ARBA" id="ARBA00022676"/>
    </source>
</evidence>
<keyword evidence="10 12" id="KW-0472">Membrane</keyword>
<evidence type="ECO:0000256" key="13">
    <source>
        <dbReference type="PIRSR" id="PIRSR600715-1"/>
    </source>
</evidence>
<evidence type="ECO:0000313" key="15">
    <source>
        <dbReference type="Proteomes" id="UP000238365"/>
    </source>
</evidence>
<evidence type="ECO:0000256" key="7">
    <source>
        <dbReference type="ARBA" id="ARBA00022842"/>
    </source>
</evidence>
<keyword evidence="5 12" id="KW-0808">Transferase</keyword>
<evidence type="ECO:0000256" key="8">
    <source>
        <dbReference type="ARBA" id="ARBA00022985"/>
    </source>
</evidence>
<comment type="pathway">
    <text evidence="12">Bacterial outer membrane biogenesis; LPS O-antigen biosynthesis.</text>
</comment>
<evidence type="ECO:0000313" key="14">
    <source>
        <dbReference type="EMBL" id="AUX93991.1"/>
    </source>
</evidence>
<dbReference type="InterPro" id="IPR000715">
    <property type="entry name" value="Glycosyl_transferase_4"/>
</dbReference>
<feature type="transmembrane region" description="Helical" evidence="12">
    <location>
        <begin position="240"/>
        <end position="257"/>
    </location>
</feature>
<comment type="cofactor">
    <cofactor evidence="12 13">
        <name>Mg(2+)</name>
        <dbReference type="ChEBI" id="CHEBI:18420"/>
    </cofactor>
</comment>
<feature type="transmembrane region" description="Helical" evidence="12">
    <location>
        <begin position="308"/>
        <end position="328"/>
    </location>
</feature>
<feature type="transmembrane region" description="Helical" evidence="12">
    <location>
        <begin position="67"/>
        <end position="83"/>
    </location>
</feature>
<feature type="transmembrane region" description="Helical" evidence="12">
    <location>
        <begin position="154"/>
        <end position="172"/>
    </location>
</feature>
<feature type="transmembrane region" description="Helical" evidence="12">
    <location>
        <begin position="178"/>
        <end position="195"/>
    </location>
</feature>
<dbReference type="HAMAP" id="MF_02030">
    <property type="entry name" value="WecA_Gammaproteo"/>
    <property type="match status" value="1"/>
</dbReference>
<feature type="transmembrane region" description="Helical" evidence="12">
    <location>
        <begin position="207"/>
        <end position="228"/>
    </location>
</feature>
<comment type="catalytic activity">
    <reaction evidence="12">
        <text>di-trans,octa-cis-undecaprenyl phosphate + UDP-N-acetyl-alpha-D-glucosamine = N-acetyl-alpha-D-glucosaminyl-di-trans,octa-cis-undecaprenyl diphosphate + UMP</text>
        <dbReference type="Rhea" id="RHEA:28090"/>
        <dbReference type="ChEBI" id="CHEBI:57705"/>
        <dbReference type="ChEBI" id="CHEBI:57865"/>
        <dbReference type="ChEBI" id="CHEBI:60392"/>
        <dbReference type="ChEBI" id="CHEBI:62959"/>
        <dbReference type="EC" id="2.7.8.33"/>
    </reaction>
</comment>
<comment type="similarity">
    <text evidence="12">Belongs to the glycosyltransferase 4 family. WecA subfamily.</text>
</comment>
<protein>
    <recommendedName>
        <fullName evidence="12">Undecaprenyl-phosphate alpha-N-acetylglucosaminyl 1-phosphate transferase</fullName>
        <ecNumber evidence="12">2.7.8.33</ecNumber>
    </recommendedName>
    <alternativeName>
        <fullName evidence="12">UDP-GlcNAc:undecaprenyl-phosphate GlcNAc-1-phosphate transferase</fullName>
    </alternativeName>
    <alternativeName>
        <fullName evidence="12">Undecaprenyl-phosphate GlcNAc-1-phosphate transferase</fullName>
    </alternativeName>
</protein>
<feature type="transmembrane region" description="Helical" evidence="12">
    <location>
        <begin position="277"/>
        <end position="302"/>
    </location>
</feature>
<comment type="function">
    <text evidence="12">Catalyzes the transfer of the GlcNAc-1-phosphate moiety from UDP-GlcNAc onto the carrier lipid undecaprenyl phosphate (C55-P), yielding GlcNAc-pyrophosphoryl-undecaprenyl (GlcNAc-PP-C55).</text>
</comment>
<sequence length="351" mass="38892">MQEIVLVFLGALALLFISRKVAKKVGLVDKPNARKHHHGHIPLVGGVSVYLSLWIIYILQPGWLPDFTIYMACATLLIVVGVLDDKFDLPVMPRMALQALVASIMMYNGLYLYSLGNILFGYELILGVLGYGVTLLAVVGAINAFNMVDGIDGLLGALSSVTFGALAAVFWMGGNDAMALWCLCLMVACLPYILLNLGIPWGRKFKVFMGDAGSTLIGFTVIWLLIIATQGHNAVMQPVTALWLIAVPLMDMLRVMIARIRRGDSPFKPDREHLHHVLIDAGLSARGSLFIIVCTTLLMAFIGIAMNYYKTLFLVQIALYYFIFILMCRVTNVRSLNKYLLKEKNISVKFR</sequence>
<dbReference type="GO" id="GO:0000287">
    <property type="term" value="F:magnesium ion binding"/>
    <property type="evidence" value="ECO:0007669"/>
    <property type="project" value="InterPro"/>
</dbReference>
<accession>A0A2L0IHE8</accession>
<dbReference type="GO" id="GO:0030145">
    <property type="term" value="F:manganese ion binding"/>
    <property type="evidence" value="ECO:0007669"/>
    <property type="project" value="InterPro"/>
</dbReference>
<dbReference type="GO" id="GO:0009276">
    <property type="term" value="C:Gram-negative-bacterium-type cell wall"/>
    <property type="evidence" value="ECO:0007669"/>
    <property type="project" value="InterPro"/>
</dbReference>
<evidence type="ECO:0000256" key="11">
    <source>
        <dbReference type="ARBA" id="ARBA00023211"/>
    </source>
</evidence>
<comment type="subcellular location">
    <subcellularLocation>
        <location evidence="12">Cell inner membrane</location>
        <topology evidence="12">Multi-pass membrane protein</topology>
    </subcellularLocation>
    <subcellularLocation>
        <location evidence="1">Cell membrane</location>
        <topology evidence="1">Multi-pass membrane protein</topology>
    </subcellularLocation>
</comment>
<keyword evidence="13" id="KW-0479">Metal-binding</keyword>
<comment type="pathway">
    <text evidence="12">Bacterial outer membrane biogenesis; enterobacterial common antigen biosynthesis.</text>
</comment>
<dbReference type="RefSeq" id="WP_104957827.1">
    <property type="nucleotide sequence ID" value="NZ_CP026377.1"/>
</dbReference>
<dbReference type="GO" id="GO:0016757">
    <property type="term" value="F:glycosyltransferase activity"/>
    <property type="evidence" value="ECO:0007669"/>
    <property type="project" value="UniProtKB-KW"/>
</dbReference>
<dbReference type="GO" id="GO:0036380">
    <property type="term" value="F:UDP-N-acetylglucosamine-undecaprenyl-phosphate N-acetylglucosaminephosphotransferase activity"/>
    <property type="evidence" value="ECO:0007669"/>
    <property type="project" value="UniProtKB-UniRule"/>
</dbReference>
<dbReference type="GO" id="GO:0009243">
    <property type="term" value="P:O antigen biosynthetic process"/>
    <property type="evidence" value="ECO:0007669"/>
    <property type="project" value="UniProtKB-UniRule"/>
</dbReference>
<organism evidence="14 15">
    <name type="scientific">Mixta gaviniae</name>
    <dbReference type="NCBI Taxonomy" id="665914"/>
    <lineage>
        <taxon>Bacteria</taxon>
        <taxon>Pseudomonadati</taxon>
        <taxon>Pseudomonadota</taxon>
        <taxon>Gammaproteobacteria</taxon>
        <taxon>Enterobacterales</taxon>
        <taxon>Erwiniaceae</taxon>
        <taxon>Mixta</taxon>
    </lineage>
</organism>
<reference evidence="14 15" key="1">
    <citation type="submission" date="2018-01" db="EMBL/GenBank/DDBJ databases">
        <title>Complete and assembled Genome of Pantoea gaviniae DSM22758T.</title>
        <authorList>
            <person name="Stevens M.J.A."/>
            <person name="Zurfluh K."/>
            <person name="Stephan R."/>
        </authorList>
    </citation>
    <scope>NUCLEOTIDE SEQUENCE [LARGE SCALE GENOMIC DNA]</scope>
    <source>
        <strain evidence="14 15">DSM 22758</strain>
    </source>
</reference>
<evidence type="ECO:0000256" key="5">
    <source>
        <dbReference type="ARBA" id="ARBA00022679"/>
    </source>
</evidence>
<dbReference type="GO" id="GO:0009246">
    <property type="term" value="P:enterobacterial common antigen biosynthetic process"/>
    <property type="evidence" value="ECO:0007669"/>
    <property type="project" value="UniProtKB-UniRule"/>
</dbReference>
<keyword evidence="6 12" id="KW-0812">Transmembrane</keyword>
<keyword evidence="8 12" id="KW-0448">Lipopolysaccharide biosynthesis</keyword>
<keyword evidence="3 12" id="KW-0997">Cell inner membrane</keyword>
<keyword evidence="7 12" id="KW-0460">Magnesium</keyword>
<name>A0A2L0IHE8_9GAMM</name>
<dbReference type="EMBL" id="CP026377">
    <property type="protein sequence ID" value="AUX93991.1"/>
    <property type="molecule type" value="Genomic_DNA"/>
</dbReference>
<evidence type="ECO:0000256" key="1">
    <source>
        <dbReference type="ARBA" id="ARBA00004651"/>
    </source>
</evidence>
<dbReference type="EC" id="2.7.8.33" evidence="12"/>
<keyword evidence="4 12" id="KW-0328">Glycosyltransferase</keyword>
<keyword evidence="15" id="KW-1185">Reference proteome</keyword>
<gene>
    <name evidence="12" type="primary">wecA</name>
    <name evidence="14" type="ORF">C2E15_13485</name>
</gene>
<feature type="binding site" evidence="13">
    <location>
        <position position="211"/>
    </location>
    <ligand>
        <name>Mg(2+)</name>
        <dbReference type="ChEBI" id="CHEBI:18420"/>
    </ligand>
</feature>
<dbReference type="CDD" id="cd06853">
    <property type="entry name" value="GT_WecA_like"/>
    <property type="match status" value="1"/>
</dbReference>
<comment type="cofactor">
    <cofactor evidence="12">
        <name>Mn(2+)</name>
        <dbReference type="ChEBI" id="CHEBI:29035"/>
    </cofactor>
</comment>
<dbReference type="Pfam" id="PF00953">
    <property type="entry name" value="Glycos_transf_4"/>
    <property type="match status" value="1"/>
</dbReference>
<dbReference type="UniPathway" id="UPA00566"/>
<dbReference type="UniPathway" id="UPA00281"/>
<proteinExistence type="inferred from homology"/>
<feature type="transmembrane region" description="Helical" evidence="12">
    <location>
        <begin position="119"/>
        <end position="142"/>
    </location>
</feature>
<evidence type="ECO:0000256" key="9">
    <source>
        <dbReference type="ARBA" id="ARBA00022989"/>
    </source>
</evidence>
<dbReference type="Proteomes" id="UP000238365">
    <property type="component" value="Chromosome"/>
</dbReference>
<feature type="transmembrane region" description="Helical" evidence="12">
    <location>
        <begin position="6"/>
        <end position="22"/>
    </location>
</feature>
<keyword evidence="2 12" id="KW-1003">Cell membrane</keyword>
<evidence type="ECO:0000256" key="3">
    <source>
        <dbReference type="ARBA" id="ARBA00022519"/>
    </source>
</evidence>
<feature type="binding site" evidence="13">
    <location>
        <position position="146"/>
    </location>
    <ligand>
        <name>Mg(2+)</name>
        <dbReference type="ChEBI" id="CHEBI:18420"/>
    </ligand>
</feature>
<dbReference type="NCBIfam" id="TIGR02380">
    <property type="entry name" value="ECA_wecA"/>
    <property type="match status" value="1"/>
</dbReference>
<evidence type="ECO:0000256" key="10">
    <source>
        <dbReference type="ARBA" id="ARBA00023136"/>
    </source>
</evidence>
<feature type="transmembrane region" description="Helical" evidence="12">
    <location>
        <begin position="43"/>
        <end position="61"/>
    </location>
</feature>
<evidence type="ECO:0000256" key="6">
    <source>
        <dbReference type="ARBA" id="ARBA00022692"/>
    </source>
</evidence>
<dbReference type="PANTHER" id="PTHR22926">
    <property type="entry name" value="PHOSPHO-N-ACETYLMURAMOYL-PENTAPEPTIDE-TRANSFERASE"/>
    <property type="match status" value="1"/>
</dbReference>
<dbReference type="GO" id="GO:0044038">
    <property type="term" value="P:cell wall macromolecule biosynthetic process"/>
    <property type="evidence" value="ECO:0007669"/>
    <property type="project" value="TreeGrafter"/>
</dbReference>
<evidence type="ECO:0000256" key="12">
    <source>
        <dbReference type="HAMAP-Rule" id="MF_02030"/>
    </source>
</evidence>